<keyword evidence="3" id="KW-1185">Reference proteome</keyword>
<dbReference type="Proteomes" id="UP001187221">
    <property type="component" value="Unassembled WGS sequence"/>
</dbReference>
<evidence type="ECO:0000256" key="1">
    <source>
        <dbReference type="SAM" id="Phobius"/>
    </source>
</evidence>
<reference evidence="2 3" key="1">
    <citation type="submission" date="2023-06" db="EMBL/GenBank/DDBJ databases">
        <title>Draft genome sequence of Novosphingobium sp. strain IK01.</title>
        <authorList>
            <person name="Hatamoto M."/>
            <person name="Ikarashi T."/>
            <person name="Yamaguchi T."/>
        </authorList>
    </citation>
    <scope>NUCLEOTIDE SEQUENCE [LARGE SCALE GENOMIC DNA]</scope>
    <source>
        <strain evidence="2 3">IK01</strain>
    </source>
</reference>
<dbReference type="EMBL" id="BTFW01000001">
    <property type="protein sequence ID" value="GMM61972.1"/>
    <property type="molecule type" value="Genomic_DNA"/>
</dbReference>
<protein>
    <submittedName>
        <fullName evidence="2">TPM domain-containing protein</fullName>
    </submittedName>
</protein>
<keyword evidence="1" id="KW-0472">Membrane</keyword>
<keyword evidence="1" id="KW-1133">Transmembrane helix</keyword>
<dbReference type="PANTHER" id="PTHR30373">
    <property type="entry name" value="UPF0603 PROTEIN YGCG"/>
    <property type="match status" value="1"/>
</dbReference>
<evidence type="ECO:0000313" key="3">
    <source>
        <dbReference type="Proteomes" id="UP001187221"/>
    </source>
</evidence>
<dbReference type="Gene3D" id="3.10.310.50">
    <property type="match status" value="1"/>
</dbReference>
<gene>
    <name evidence="2" type="ORF">NUTIK01_27490</name>
</gene>
<keyword evidence="1" id="KW-0812">Transmembrane</keyword>
<evidence type="ECO:0000313" key="2">
    <source>
        <dbReference type="EMBL" id="GMM61972.1"/>
    </source>
</evidence>
<sequence length="223" mass="23797">MLISAQDNTRIARAVASAEAQSAGQIVTVITPRSDSYADVALAWSAFIAFLALAALEAMPGFYVGLVDRALGLWASEWTARSYFGLALSIAALKFAGTLAVLQWQKLRLWLTPAPIRHARVHARALAAFRVGAESRTSGRTGVVLFVSLAEHRAEIIADHAIADKVDPEVWGEAMAALLGPLRENRLAEGMEAAIARIGAVLAETTPRMATTTNELPDGPILL</sequence>
<proteinExistence type="predicted"/>
<dbReference type="PANTHER" id="PTHR30373:SF8">
    <property type="entry name" value="BLL7265 PROTEIN"/>
    <property type="match status" value="1"/>
</dbReference>
<comment type="caution">
    <text evidence="2">The sequence shown here is derived from an EMBL/GenBank/DDBJ whole genome shotgun (WGS) entry which is preliminary data.</text>
</comment>
<dbReference type="RefSeq" id="WP_317975597.1">
    <property type="nucleotide sequence ID" value="NZ_BTFW01000001.1"/>
</dbReference>
<name>A0ABQ6PAN9_9SPHN</name>
<organism evidence="2 3">
    <name type="scientific">Novosphingobium pituita</name>
    <dbReference type="NCBI Taxonomy" id="3056842"/>
    <lineage>
        <taxon>Bacteria</taxon>
        <taxon>Pseudomonadati</taxon>
        <taxon>Pseudomonadota</taxon>
        <taxon>Alphaproteobacteria</taxon>
        <taxon>Sphingomonadales</taxon>
        <taxon>Sphingomonadaceae</taxon>
        <taxon>Novosphingobium</taxon>
    </lineage>
</organism>
<accession>A0ABQ6PAN9</accession>
<feature type="transmembrane region" description="Helical" evidence="1">
    <location>
        <begin position="41"/>
        <end position="63"/>
    </location>
</feature>
<feature type="transmembrane region" description="Helical" evidence="1">
    <location>
        <begin position="83"/>
        <end position="102"/>
    </location>
</feature>